<evidence type="ECO:0000313" key="11">
    <source>
        <dbReference type="EMBL" id="OGM55350.1"/>
    </source>
</evidence>
<comment type="similarity">
    <text evidence="3 10">Belongs to the ATPase gamma chain family.</text>
</comment>
<dbReference type="GO" id="GO:0042777">
    <property type="term" value="P:proton motive force-driven plasma membrane ATP synthesis"/>
    <property type="evidence" value="ECO:0007669"/>
    <property type="project" value="UniProtKB-UniRule"/>
</dbReference>
<evidence type="ECO:0000256" key="10">
    <source>
        <dbReference type="HAMAP-Rule" id="MF_00815"/>
    </source>
</evidence>
<keyword evidence="6 10" id="KW-0406">Ion transport</keyword>
<dbReference type="AlphaFoldDB" id="A0A1F8AUN7"/>
<reference evidence="11 12" key="1">
    <citation type="journal article" date="2016" name="Nat. Commun.">
        <title>Thousands of microbial genomes shed light on interconnected biogeochemical processes in an aquifer system.</title>
        <authorList>
            <person name="Anantharaman K."/>
            <person name="Brown C.T."/>
            <person name="Hug L.A."/>
            <person name="Sharon I."/>
            <person name="Castelle C.J."/>
            <person name="Probst A.J."/>
            <person name="Thomas B.C."/>
            <person name="Singh A."/>
            <person name="Wilkins M.J."/>
            <person name="Karaoz U."/>
            <person name="Brodie E.L."/>
            <person name="Williams K.H."/>
            <person name="Hubbard S.S."/>
            <person name="Banfield J.F."/>
        </authorList>
    </citation>
    <scope>NUCLEOTIDE SEQUENCE [LARGE SCALE GENOMIC DNA]</scope>
</reference>
<evidence type="ECO:0000256" key="6">
    <source>
        <dbReference type="ARBA" id="ARBA00023065"/>
    </source>
</evidence>
<keyword evidence="7 10" id="KW-0472">Membrane</keyword>
<evidence type="ECO:0000256" key="5">
    <source>
        <dbReference type="ARBA" id="ARBA00022781"/>
    </source>
</evidence>
<dbReference type="GO" id="GO:0005524">
    <property type="term" value="F:ATP binding"/>
    <property type="evidence" value="ECO:0007669"/>
    <property type="project" value="UniProtKB-UniRule"/>
</dbReference>
<organism evidence="11 12">
    <name type="scientific">Candidatus Woesebacteria bacterium RIFCSPHIGHO2_12_FULL_41_24</name>
    <dbReference type="NCBI Taxonomy" id="1802510"/>
    <lineage>
        <taxon>Bacteria</taxon>
        <taxon>Candidatus Woeseibacteriota</taxon>
    </lineage>
</organism>
<name>A0A1F8AUN7_9BACT</name>
<dbReference type="Gene3D" id="1.10.287.80">
    <property type="entry name" value="ATP synthase, gamma subunit, helix hairpin domain"/>
    <property type="match status" value="1"/>
</dbReference>
<evidence type="ECO:0000256" key="2">
    <source>
        <dbReference type="ARBA" id="ARBA00004170"/>
    </source>
</evidence>
<dbReference type="NCBIfam" id="TIGR01146">
    <property type="entry name" value="ATPsyn_F1gamma"/>
    <property type="match status" value="1"/>
</dbReference>
<dbReference type="PANTHER" id="PTHR11693">
    <property type="entry name" value="ATP SYNTHASE GAMMA CHAIN"/>
    <property type="match status" value="1"/>
</dbReference>
<evidence type="ECO:0000256" key="1">
    <source>
        <dbReference type="ARBA" id="ARBA00003456"/>
    </source>
</evidence>
<evidence type="ECO:0000256" key="9">
    <source>
        <dbReference type="ARBA" id="ARBA00023310"/>
    </source>
</evidence>
<evidence type="ECO:0000256" key="4">
    <source>
        <dbReference type="ARBA" id="ARBA00022448"/>
    </source>
</evidence>
<comment type="caution">
    <text evidence="11">The sequence shown here is derived from an EMBL/GenBank/DDBJ whole genome shotgun (WGS) entry which is preliminary data.</text>
</comment>
<dbReference type="Gene3D" id="3.40.1380.10">
    <property type="match status" value="1"/>
</dbReference>
<evidence type="ECO:0000313" key="12">
    <source>
        <dbReference type="Proteomes" id="UP000178603"/>
    </source>
</evidence>
<keyword evidence="9 10" id="KW-0066">ATP synthesis</keyword>
<dbReference type="Proteomes" id="UP000178603">
    <property type="component" value="Unassembled WGS sequence"/>
</dbReference>
<evidence type="ECO:0000256" key="7">
    <source>
        <dbReference type="ARBA" id="ARBA00023136"/>
    </source>
</evidence>
<comment type="subunit">
    <text evidence="10">F-type ATPases have 2 components, CF(1) - the catalytic core - and CF(0) - the membrane proton channel. CF(1) has five subunits: alpha(3), beta(3), gamma(1), delta(1), epsilon(1). CF(0) has three main subunits: a, b and c.</text>
</comment>
<evidence type="ECO:0000256" key="8">
    <source>
        <dbReference type="ARBA" id="ARBA00023196"/>
    </source>
</evidence>
<comment type="subcellular location">
    <subcellularLocation>
        <location evidence="10">Cell membrane</location>
        <topology evidence="10">Peripheral membrane protein</topology>
    </subcellularLocation>
    <subcellularLocation>
        <location evidence="2">Membrane</location>
        <topology evidence="2">Peripheral membrane protein</topology>
    </subcellularLocation>
</comment>
<dbReference type="PRINTS" id="PR00126">
    <property type="entry name" value="ATPASEGAMMA"/>
</dbReference>
<dbReference type="GO" id="GO:0046933">
    <property type="term" value="F:proton-transporting ATP synthase activity, rotational mechanism"/>
    <property type="evidence" value="ECO:0007669"/>
    <property type="project" value="UniProtKB-UniRule"/>
</dbReference>
<dbReference type="Pfam" id="PF00231">
    <property type="entry name" value="ATP-synt"/>
    <property type="match status" value="1"/>
</dbReference>
<dbReference type="CDD" id="cd12151">
    <property type="entry name" value="F1-ATPase_gamma"/>
    <property type="match status" value="1"/>
</dbReference>
<proteinExistence type="inferred from homology"/>
<evidence type="ECO:0000256" key="3">
    <source>
        <dbReference type="ARBA" id="ARBA00007681"/>
    </source>
</evidence>
<comment type="function">
    <text evidence="1 10">Produces ATP from ADP in the presence of a proton gradient across the membrane. The gamma chain is believed to be important in regulating ATPase activity and the flow of protons through the CF(0) complex.</text>
</comment>
<accession>A0A1F8AUN7</accession>
<keyword evidence="4 10" id="KW-0813">Transport</keyword>
<dbReference type="GO" id="GO:0005886">
    <property type="term" value="C:plasma membrane"/>
    <property type="evidence" value="ECO:0007669"/>
    <property type="project" value="UniProtKB-SubCell"/>
</dbReference>
<keyword evidence="8 10" id="KW-0139">CF(1)</keyword>
<keyword evidence="10" id="KW-1003">Cell membrane</keyword>
<gene>
    <name evidence="10" type="primary">atpG</name>
    <name evidence="11" type="ORF">A3E44_03650</name>
</gene>
<dbReference type="EMBL" id="MGGW01000004">
    <property type="protein sequence ID" value="OGM55350.1"/>
    <property type="molecule type" value="Genomic_DNA"/>
</dbReference>
<dbReference type="SUPFAM" id="SSF52943">
    <property type="entry name" value="ATP synthase (F1-ATPase), gamma subunit"/>
    <property type="match status" value="1"/>
</dbReference>
<dbReference type="InterPro" id="IPR035968">
    <property type="entry name" value="ATP_synth_F1_ATPase_gsu"/>
</dbReference>
<dbReference type="GO" id="GO:0045259">
    <property type="term" value="C:proton-transporting ATP synthase complex"/>
    <property type="evidence" value="ECO:0007669"/>
    <property type="project" value="UniProtKB-KW"/>
</dbReference>
<protein>
    <recommendedName>
        <fullName evidence="10">ATP synthase gamma chain</fullName>
    </recommendedName>
    <alternativeName>
        <fullName evidence="10">ATP synthase F1 sector gamma subunit</fullName>
    </alternativeName>
    <alternativeName>
        <fullName evidence="10">F-ATPase gamma subunit</fullName>
    </alternativeName>
</protein>
<dbReference type="InterPro" id="IPR000131">
    <property type="entry name" value="ATP_synth_F1_gsu"/>
</dbReference>
<dbReference type="HAMAP" id="MF_00815">
    <property type="entry name" value="ATP_synth_gamma_bact"/>
    <property type="match status" value="1"/>
</dbReference>
<keyword evidence="5 10" id="KW-0375">Hydrogen ion transport</keyword>
<dbReference type="PANTHER" id="PTHR11693:SF22">
    <property type="entry name" value="ATP SYNTHASE SUBUNIT GAMMA, MITOCHONDRIAL"/>
    <property type="match status" value="1"/>
</dbReference>
<sequence length="282" mass="31553">MENPRLIRKRIQSVKNIRKITKALEMVSASKVRSSQSKAKAGKPYAMKVYELVSQLSGKAEGEKIDLFERGKGKKKLYVLVSTNRGLCGSLNTNLFRKVLADTNDTAKEERLFITVGKKSRSFAILNGQLLADFSDLTKEACLSAVISLVLDEFRKDTVCEVYVIYSDFINALMQKPTLKKLLPVSRDNVASQYAGSLVYLFEPGAKQVLETMLPFYLEVQLREAFLESEASEHSARMLAMKSASENAQNLSQALTLVYNEVRQQAITDEIADVTRAMEVMS</sequence>